<dbReference type="PATRIC" id="fig|33036.3.peg.281"/>
<evidence type="ECO:0000313" key="1">
    <source>
        <dbReference type="EMBL" id="KWZ79220.1"/>
    </source>
</evidence>
<keyword evidence="2" id="KW-1185">Reference proteome</keyword>
<sequence length="95" mass="10983">MGDFESFRKTPYDTCPRVYYLCKGRMDRLSSDFESHLDSEITFRQRLAMKDAIGKLACGDRLKLNRDGHMVFDENINLGVNKDMVSDVLTNLGWL</sequence>
<gene>
    <name evidence="1" type="ORF">HMPREF3200_00278</name>
</gene>
<dbReference type="Proteomes" id="UP000070383">
    <property type="component" value="Unassembled WGS sequence"/>
</dbReference>
<evidence type="ECO:0000313" key="2">
    <source>
        <dbReference type="Proteomes" id="UP000070383"/>
    </source>
</evidence>
<dbReference type="RefSeq" id="WP_004836528.1">
    <property type="nucleotide sequence ID" value="NZ_CAMPUE010000003.1"/>
</dbReference>
<name>A0A133KIC0_9FIRM</name>
<proteinExistence type="predicted"/>
<comment type="caution">
    <text evidence="1">The sequence shown here is derived from an EMBL/GenBank/DDBJ whole genome shotgun (WGS) entry which is preliminary data.</text>
</comment>
<organism evidence="1 2">
    <name type="scientific">Anaerococcus tetradius</name>
    <dbReference type="NCBI Taxonomy" id="33036"/>
    <lineage>
        <taxon>Bacteria</taxon>
        <taxon>Bacillati</taxon>
        <taxon>Bacillota</taxon>
        <taxon>Tissierellia</taxon>
        <taxon>Tissierellales</taxon>
        <taxon>Peptoniphilaceae</taxon>
        <taxon>Anaerococcus</taxon>
    </lineage>
</organism>
<reference evidence="2" key="1">
    <citation type="submission" date="2016-01" db="EMBL/GenBank/DDBJ databases">
        <authorList>
            <person name="Mitreva M."/>
            <person name="Pepin K.H."/>
            <person name="Mihindukulasuriya K.A."/>
            <person name="Fulton R."/>
            <person name="Fronick C."/>
            <person name="O'Laughlin M."/>
            <person name="Miner T."/>
            <person name="Herter B."/>
            <person name="Rosa B.A."/>
            <person name="Cordes M."/>
            <person name="Tomlinson C."/>
            <person name="Wollam A."/>
            <person name="Palsikar V.B."/>
            <person name="Mardis E.R."/>
            <person name="Wilson R.K."/>
        </authorList>
    </citation>
    <scope>NUCLEOTIDE SEQUENCE [LARGE SCALE GENOMIC DNA]</scope>
    <source>
        <strain evidence="2">MJR8151</strain>
    </source>
</reference>
<protein>
    <submittedName>
        <fullName evidence="1">Uncharacterized protein</fullName>
    </submittedName>
</protein>
<dbReference type="AlphaFoldDB" id="A0A133KIC0"/>
<accession>A0A133KIC0</accession>
<dbReference type="EMBL" id="LRPM01000005">
    <property type="protein sequence ID" value="KWZ79220.1"/>
    <property type="molecule type" value="Genomic_DNA"/>
</dbReference>